<gene>
    <name evidence="2" type="ORF">SAMN04488052_101697</name>
</gene>
<organism evidence="2 3">
    <name type="scientific">Aquisalimonas asiatica</name>
    <dbReference type="NCBI Taxonomy" id="406100"/>
    <lineage>
        <taxon>Bacteria</taxon>
        <taxon>Pseudomonadati</taxon>
        <taxon>Pseudomonadota</taxon>
        <taxon>Gammaproteobacteria</taxon>
        <taxon>Chromatiales</taxon>
        <taxon>Ectothiorhodospiraceae</taxon>
        <taxon>Aquisalimonas</taxon>
    </lineage>
</organism>
<reference evidence="2 3" key="1">
    <citation type="submission" date="2016-10" db="EMBL/GenBank/DDBJ databases">
        <authorList>
            <person name="de Groot N.N."/>
        </authorList>
    </citation>
    <scope>NUCLEOTIDE SEQUENCE [LARGE SCALE GENOMIC DNA]</scope>
    <source>
        <strain evidence="2 3">CGMCC 1.6291</strain>
    </source>
</reference>
<keyword evidence="3" id="KW-1185">Reference proteome</keyword>
<evidence type="ECO:0000313" key="2">
    <source>
        <dbReference type="EMBL" id="SEO56023.1"/>
    </source>
</evidence>
<dbReference type="Proteomes" id="UP000199657">
    <property type="component" value="Unassembled WGS sequence"/>
</dbReference>
<dbReference type="SUPFAM" id="SSF51695">
    <property type="entry name" value="PLC-like phosphodiesterases"/>
    <property type="match status" value="1"/>
</dbReference>
<dbReference type="InterPro" id="IPR030395">
    <property type="entry name" value="GP_PDE_dom"/>
</dbReference>
<dbReference type="STRING" id="406100.SAMN04488052_101697"/>
<name>A0A1H8QQC5_9GAMM</name>
<proteinExistence type="predicted"/>
<feature type="domain" description="GP-PDE" evidence="1">
    <location>
        <begin position="5"/>
        <end position="253"/>
    </location>
</feature>
<dbReference type="PANTHER" id="PTHR46211:SF1">
    <property type="entry name" value="GLYCEROPHOSPHODIESTER PHOSPHODIESTERASE, CYTOPLASMIC"/>
    <property type="match status" value="1"/>
</dbReference>
<dbReference type="OrthoDB" id="9795622at2"/>
<dbReference type="GO" id="GO:0006629">
    <property type="term" value="P:lipid metabolic process"/>
    <property type="evidence" value="ECO:0007669"/>
    <property type="project" value="InterPro"/>
</dbReference>
<accession>A0A1H8QQC5</accession>
<dbReference type="RefSeq" id="WP_091639935.1">
    <property type="nucleotide sequence ID" value="NZ_FOEG01000001.1"/>
</dbReference>
<dbReference type="AlphaFoldDB" id="A0A1H8QQC5"/>
<dbReference type="GO" id="GO:0008081">
    <property type="term" value="F:phosphoric diester hydrolase activity"/>
    <property type="evidence" value="ECO:0007669"/>
    <property type="project" value="InterPro"/>
</dbReference>
<sequence>MDEQPRIIAHRGVARTYPENTLAAFEAAVAAGVDGVELDIQLTADGVPVVLHDPSLQRTTGVDGDVNRLKATDIDALSASEPARFGERFRGEPLPRLNRVAERLSAVPGLRVFIEIKPEVLRHHSAPATVQAVLAASDGLGDQRVIISFRDDVLQATRSQARTAVGWVLPRYGAAAIERARALTPEFLFCDHKLLPASMARLPEGPWAWAVYEVDDASLADRLCQRGVGWLESMCPGELKAAMSRTDGQRDRG</sequence>
<dbReference type="EMBL" id="FOEG01000001">
    <property type="protein sequence ID" value="SEO56023.1"/>
    <property type="molecule type" value="Genomic_DNA"/>
</dbReference>
<dbReference type="Gene3D" id="3.20.20.190">
    <property type="entry name" value="Phosphatidylinositol (PI) phosphodiesterase"/>
    <property type="match status" value="1"/>
</dbReference>
<evidence type="ECO:0000313" key="3">
    <source>
        <dbReference type="Proteomes" id="UP000199657"/>
    </source>
</evidence>
<dbReference type="InterPro" id="IPR017946">
    <property type="entry name" value="PLC-like_Pdiesterase_TIM-brl"/>
</dbReference>
<protein>
    <submittedName>
        <fullName evidence="2">Glycerophosphoryl diester phosphodiesterase</fullName>
    </submittedName>
</protein>
<evidence type="ECO:0000259" key="1">
    <source>
        <dbReference type="PROSITE" id="PS51704"/>
    </source>
</evidence>
<dbReference type="PROSITE" id="PS51704">
    <property type="entry name" value="GP_PDE"/>
    <property type="match status" value="1"/>
</dbReference>
<dbReference type="PANTHER" id="PTHR46211">
    <property type="entry name" value="GLYCEROPHOSPHORYL DIESTER PHOSPHODIESTERASE"/>
    <property type="match status" value="1"/>
</dbReference>
<dbReference type="Pfam" id="PF03009">
    <property type="entry name" value="GDPD"/>
    <property type="match status" value="1"/>
</dbReference>